<proteinExistence type="predicted"/>
<evidence type="ECO:0000313" key="7">
    <source>
        <dbReference type="EMBL" id="AVO39268.1"/>
    </source>
</evidence>
<evidence type="ECO:0000259" key="6">
    <source>
        <dbReference type="PROSITE" id="PS51007"/>
    </source>
</evidence>
<dbReference type="Pfam" id="PF00034">
    <property type="entry name" value="Cytochrom_C"/>
    <property type="match status" value="1"/>
</dbReference>
<evidence type="ECO:0000256" key="1">
    <source>
        <dbReference type="ARBA" id="ARBA00022617"/>
    </source>
</evidence>
<dbReference type="Proteomes" id="UP000237655">
    <property type="component" value="Chromosome"/>
</dbReference>
<dbReference type="SUPFAM" id="SSF46626">
    <property type="entry name" value="Cytochrome c"/>
    <property type="match status" value="1"/>
</dbReference>
<dbReference type="RefSeq" id="WP_106473578.1">
    <property type="nucleotide sequence ID" value="NZ_CP027665.1"/>
</dbReference>
<protein>
    <submittedName>
        <fullName evidence="7">C-type cytochrome</fullName>
    </submittedName>
</protein>
<keyword evidence="5" id="KW-0732">Signal</keyword>
<keyword evidence="3 4" id="KW-0408">Iron</keyword>
<feature type="signal peptide" evidence="5">
    <location>
        <begin position="1"/>
        <end position="23"/>
    </location>
</feature>
<dbReference type="GO" id="GO:0009055">
    <property type="term" value="F:electron transfer activity"/>
    <property type="evidence" value="ECO:0007669"/>
    <property type="project" value="InterPro"/>
</dbReference>
<evidence type="ECO:0000256" key="4">
    <source>
        <dbReference type="PROSITE-ProRule" id="PRU00433"/>
    </source>
</evidence>
<evidence type="ECO:0000313" key="8">
    <source>
        <dbReference type="Proteomes" id="UP000237655"/>
    </source>
</evidence>
<feature type="domain" description="Cytochrome c" evidence="6">
    <location>
        <begin position="24"/>
        <end position="134"/>
    </location>
</feature>
<sequence length="135" mass="13865">MRPTQLIPAVTLALMTAAPAAMAQDTGAGEADYRAHCATCHGIEATGHGPMAGVMLIAPADLTGLSAGNGGVFPTERVVRRIDGRDPLVSHGSPMPVYGDFFEGSGAALKTPDGQPILTSQPIVDLVAFLISIQK</sequence>
<dbReference type="GO" id="GO:0020037">
    <property type="term" value="F:heme binding"/>
    <property type="evidence" value="ECO:0007669"/>
    <property type="project" value="InterPro"/>
</dbReference>
<dbReference type="Gene3D" id="1.10.760.10">
    <property type="entry name" value="Cytochrome c-like domain"/>
    <property type="match status" value="1"/>
</dbReference>
<keyword evidence="8" id="KW-1185">Reference proteome</keyword>
<dbReference type="EMBL" id="CP027665">
    <property type="protein sequence ID" value="AVO39268.1"/>
    <property type="molecule type" value="Genomic_DNA"/>
</dbReference>
<accession>A0A2S0MTR6</accession>
<evidence type="ECO:0000256" key="3">
    <source>
        <dbReference type="ARBA" id="ARBA00023004"/>
    </source>
</evidence>
<organism evidence="7 8">
    <name type="scientific">Pukyongiella litopenaei</name>
    <dbReference type="NCBI Taxonomy" id="2605946"/>
    <lineage>
        <taxon>Bacteria</taxon>
        <taxon>Pseudomonadati</taxon>
        <taxon>Pseudomonadota</taxon>
        <taxon>Alphaproteobacteria</taxon>
        <taxon>Rhodobacterales</taxon>
        <taxon>Paracoccaceae</taxon>
        <taxon>Pukyongiella</taxon>
    </lineage>
</organism>
<dbReference type="PROSITE" id="PS51007">
    <property type="entry name" value="CYTC"/>
    <property type="match status" value="1"/>
</dbReference>
<reference evidence="8" key="1">
    <citation type="submission" date="2018-03" db="EMBL/GenBank/DDBJ databases">
        <title>Genomic analysis of the strain SH-1 isolated from shrimp intestine.</title>
        <authorList>
            <person name="Kim Y.-S."/>
            <person name="Kim S.-E."/>
            <person name="Kim K.-H."/>
        </authorList>
    </citation>
    <scope>NUCLEOTIDE SEQUENCE [LARGE SCALE GENOMIC DNA]</scope>
    <source>
        <strain evidence="8">SH-1</strain>
    </source>
</reference>
<keyword evidence="2 4" id="KW-0479">Metal-binding</keyword>
<evidence type="ECO:0000256" key="5">
    <source>
        <dbReference type="SAM" id="SignalP"/>
    </source>
</evidence>
<dbReference type="InterPro" id="IPR009056">
    <property type="entry name" value="Cyt_c-like_dom"/>
</dbReference>
<keyword evidence="1 4" id="KW-0349">Heme</keyword>
<dbReference type="KEGG" id="thas:C6Y53_17190"/>
<feature type="chain" id="PRO_5015701339" evidence="5">
    <location>
        <begin position="24"/>
        <end position="135"/>
    </location>
</feature>
<gene>
    <name evidence="7" type="ORF">C6Y53_17190</name>
</gene>
<dbReference type="AlphaFoldDB" id="A0A2S0MTR6"/>
<evidence type="ECO:0000256" key="2">
    <source>
        <dbReference type="ARBA" id="ARBA00022723"/>
    </source>
</evidence>
<dbReference type="GO" id="GO:0046872">
    <property type="term" value="F:metal ion binding"/>
    <property type="evidence" value="ECO:0007669"/>
    <property type="project" value="UniProtKB-KW"/>
</dbReference>
<name>A0A2S0MTR6_9RHOB</name>
<dbReference type="InterPro" id="IPR036909">
    <property type="entry name" value="Cyt_c-like_dom_sf"/>
</dbReference>